<protein>
    <recommendedName>
        <fullName evidence="3">PIN domain-containing protein</fullName>
    </recommendedName>
</protein>
<evidence type="ECO:0008006" key="3">
    <source>
        <dbReference type="Google" id="ProtNLM"/>
    </source>
</evidence>
<evidence type="ECO:0000313" key="1">
    <source>
        <dbReference type="EMBL" id="GIF96483.1"/>
    </source>
</evidence>
<name>A0A8J3KGH3_9ACTN</name>
<dbReference type="RefSeq" id="WP_120319455.1">
    <property type="nucleotide sequence ID" value="NZ_BONH01000005.1"/>
</dbReference>
<reference evidence="1 2" key="1">
    <citation type="submission" date="2021-01" db="EMBL/GenBank/DDBJ databases">
        <title>Whole genome shotgun sequence of Catellatospora citrea NBRC 14495.</title>
        <authorList>
            <person name="Komaki H."/>
            <person name="Tamura T."/>
        </authorList>
    </citation>
    <scope>NUCLEOTIDE SEQUENCE [LARGE SCALE GENOMIC DNA]</scope>
    <source>
        <strain evidence="1 2">NBRC 14495</strain>
    </source>
</reference>
<dbReference type="AlphaFoldDB" id="A0A8J3KGH3"/>
<proteinExistence type="predicted"/>
<accession>A0A8J3KGH3</accession>
<keyword evidence="2" id="KW-1185">Reference proteome</keyword>
<comment type="caution">
    <text evidence="1">The sequence shown here is derived from an EMBL/GenBank/DDBJ whole genome shotgun (WGS) entry which is preliminary data.</text>
</comment>
<dbReference type="Proteomes" id="UP000659904">
    <property type="component" value="Unassembled WGS sequence"/>
</dbReference>
<sequence>MNIHVVLDSSALAAYARLDSLAVGELITVVAENGGTVGVPAPVFADTYRVVDGDERKRLTRLLTDDLYTLILPMLADDLLDVAELSLRLPLPLAHAVTQTRRHGASLATFEPGTVRADLDDYDVLSLN</sequence>
<organism evidence="1 2">
    <name type="scientific">Catellatospora citrea</name>
    <dbReference type="NCBI Taxonomy" id="53366"/>
    <lineage>
        <taxon>Bacteria</taxon>
        <taxon>Bacillati</taxon>
        <taxon>Actinomycetota</taxon>
        <taxon>Actinomycetes</taxon>
        <taxon>Micromonosporales</taxon>
        <taxon>Micromonosporaceae</taxon>
        <taxon>Catellatospora</taxon>
    </lineage>
</organism>
<evidence type="ECO:0000313" key="2">
    <source>
        <dbReference type="Proteomes" id="UP000659904"/>
    </source>
</evidence>
<gene>
    <name evidence="1" type="ORF">Cci01nite_15770</name>
</gene>
<dbReference type="EMBL" id="BONH01000005">
    <property type="protein sequence ID" value="GIF96483.1"/>
    <property type="molecule type" value="Genomic_DNA"/>
</dbReference>